<gene>
    <name evidence="2" type="ORF">ACFSQP_10725</name>
</gene>
<comment type="caution">
    <text evidence="2">The sequence shown here is derived from an EMBL/GenBank/DDBJ whole genome shotgun (WGS) entry which is preliminary data.</text>
</comment>
<evidence type="ECO:0000313" key="2">
    <source>
        <dbReference type="EMBL" id="MFD2552291.1"/>
    </source>
</evidence>
<name>A0ABW5KXQ0_9FLAO</name>
<reference evidence="3" key="1">
    <citation type="journal article" date="2019" name="Int. J. Syst. Evol. Microbiol.">
        <title>The Global Catalogue of Microorganisms (GCM) 10K type strain sequencing project: providing services to taxonomists for standard genome sequencing and annotation.</title>
        <authorList>
            <consortium name="The Broad Institute Genomics Platform"/>
            <consortium name="The Broad Institute Genome Sequencing Center for Infectious Disease"/>
            <person name="Wu L."/>
            <person name="Ma J."/>
        </authorList>
    </citation>
    <scope>NUCLEOTIDE SEQUENCE [LARGE SCALE GENOMIC DNA]</scope>
    <source>
        <strain evidence="3">KCTC 42587</strain>
    </source>
</reference>
<protein>
    <submittedName>
        <fullName evidence="2">DUF6048 family protein</fullName>
    </submittedName>
</protein>
<dbReference type="InterPro" id="IPR046111">
    <property type="entry name" value="DUF6048"/>
</dbReference>
<sequence length="245" mass="27403">MKTQPTLTFFIKSCLLGLLCCSGSFAQNDSIPVGNGTAAKTVQKEKYGLRVGADASKLLRSVVDDAYTGFEIQGDFRFTKKWYVAGEFGYEEKQTTNDYLNTTASGTYIKLGADYNAYENWYGMSNLIYGGFRVGASNFSQELNSFSVYSENQYWAPQFTSSNSTTYSGLNAVWAEFIAGLKVEVLNNLYLGLNIQFKYIITQKEAENLENIYIPGYNKTYDSGSFGFGYGYTISYLIPIFKKAN</sequence>
<keyword evidence="3" id="KW-1185">Reference proteome</keyword>
<organism evidence="2 3">
    <name type="scientific">Bizionia sediminis</name>
    <dbReference type="NCBI Taxonomy" id="1737064"/>
    <lineage>
        <taxon>Bacteria</taxon>
        <taxon>Pseudomonadati</taxon>
        <taxon>Bacteroidota</taxon>
        <taxon>Flavobacteriia</taxon>
        <taxon>Flavobacteriales</taxon>
        <taxon>Flavobacteriaceae</taxon>
        <taxon>Bizionia</taxon>
    </lineage>
</organism>
<dbReference type="RefSeq" id="WP_376894255.1">
    <property type="nucleotide sequence ID" value="NZ_JBHULS010000004.1"/>
</dbReference>
<evidence type="ECO:0000313" key="3">
    <source>
        <dbReference type="Proteomes" id="UP001597472"/>
    </source>
</evidence>
<accession>A0ABW5KXQ0</accession>
<proteinExistence type="predicted"/>
<dbReference type="EMBL" id="JBHULS010000004">
    <property type="protein sequence ID" value="MFD2552291.1"/>
    <property type="molecule type" value="Genomic_DNA"/>
</dbReference>
<feature type="chain" id="PRO_5045930060" evidence="1">
    <location>
        <begin position="27"/>
        <end position="245"/>
    </location>
</feature>
<keyword evidence="1" id="KW-0732">Signal</keyword>
<evidence type="ECO:0000256" key="1">
    <source>
        <dbReference type="SAM" id="SignalP"/>
    </source>
</evidence>
<dbReference type="Proteomes" id="UP001597472">
    <property type="component" value="Unassembled WGS sequence"/>
</dbReference>
<feature type="signal peptide" evidence="1">
    <location>
        <begin position="1"/>
        <end position="26"/>
    </location>
</feature>
<dbReference type="Pfam" id="PF19515">
    <property type="entry name" value="DUF6048"/>
    <property type="match status" value="1"/>
</dbReference>